<accession>A0ABS1E7J8</accession>
<gene>
    <name evidence="3" type="ORF">CKO13_07890</name>
</gene>
<evidence type="ECO:0000313" key="3">
    <source>
        <dbReference type="EMBL" id="MBK1726943.1"/>
    </source>
</evidence>
<dbReference type="InterPro" id="IPR038076">
    <property type="entry name" value="MgtE_N_sf"/>
</dbReference>
<comment type="caution">
    <text evidence="3">The sequence shown here is derived from an EMBL/GenBank/DDBJ whole genome shotgun (WGS) entry which is preliminary data.</text>
</comment>
<feature type="domain" description="Magnesium transporter MgtE intracellular" evidence="2">
    <location>
        <begin position="26"/>
        <end position="121"/>
    </location>
</feature>
<feature type="compositionally biased region" description="Basic and acidic residues" evidence="1">
    <location>
        <begin position="1"/>
        <end position="11"/>
    </location>
</feature>
<evidence type="ECO:0000256" key="1">
    <source>
        <dbReference type="SAM" id="MobiDB-lite"/>
    </source>
</evidence>
<feature type="compositionally biased region" description="Polar residues" evidence="1">
    <location>
        <begin position="22"/>
        <end position="31"/>
    </location>
</feature>
<dbReference type="EMBL" id="NRSH01000081">
    <property type="protein sequence ID" value="MBK1726943.1"/>
    <property type="molecule type" value="Genomic_DNA"/>
</dbReference>
<evidence type="ECO:0000259" key="2">
    <source>
        <dbReference type="Pfam" id="PF03448"/>
    </source>
</evidence>
<name>A0ABS1E7J8_9GAMM</name>
<dbReference type="InterPro" id="IPR006668">
    <property type="entry name" value="Mg_transptr_MgtE_intracell_dom"/>
</dbReference>
<dbReference type="Proteomes" id="UP000738126">
    <property type="component" value="Unassembled WGS sequence"/>
</dbReference>
<proteinExistence type="predicted"/>
<keyword evidence="4" id="KW-1185">Reference proteome</keyword>
<evidence type="ECO:0000313" key="4">
    <source>
        <dbReference type="Proteomes" id="UP000738126"/>
    </source>
</evidence>
<dbReference type="SUPFAM" id="SSF158791">
    <property type="entry name" value="MgtE N-terminal domain-like"/>
    <property type="match status" value="1"/>
</dbReference>
<dbReference type="Gene3D" id="1.25.60.10">
    <property type="entry name" value="MgtE N-terminal domain-like"/>
    <property type="match status" value="1"/>
</dbReference>
<organism evidence="3 4">
    <name type="scientific">Halorhodospira neutriphila</name>
    <dbReference type="NCBI Taxonomy" id="168379"/>
    <lineage>
        <taxon>Bacteria</taxon>
        <taxon>Pseudomonadati</taxon>
        <taxon>Pseudomonadota</taxon>
        <taxon>Gammaproteobacteria</taxon>
        <taxon>Chromatiales</taxon>
        <taxon>Ectothiorhodospiraceae</taxon>
        <taxon>Halorhodospira</taxon>
    </lineage>
</organism>
<dbReference type="RefSeq" id="WP_200259212.1">
    <property type="nucleotide sequence ID" value="NZ_NRSH01000081.1"/>
</dbReference>
<protein>
    <recommendedName>
        <fullName evidence="2">Magnesium transporter MgtE intracellular domain-containing protein</fullName>
    </recommendedName>
</protein>
<feature type="region of interest" description="Disordered" evidence="1">
    <location>
        <begin position="1"/>
        <end position="31"/>
    </location>
</feature>
<sequence length="127" mass="14157">MSVTTERHDEPIVAPIHLGDRASNTQPERTARRIQQLTPDERPAALEALPEGEGIAAFLEMRPQGQASVLEHMDRERAARLADRLPFNTLARVLGCMGAEAREATVRSLRPLKRNRVETVLAGRLRC</sequence>
<reference evidence="3 4" key="1">
    <citation type="journal article" date="2020" name="Microorganisms">
        <title>Osmotic Adaptation and Compatible Solute Biosynthesis of Phototrophic Bacteria as Revealed from Genome Analyses.</title>
        <authorList>
            <person name="Imhoff J.F."/>
            <person name="Rahn T."/>
            <person name="Kunzel S."/>
            <person name="Keller A."/>
            <person name="Neulinger S.C."/>
        </authorList>
    </citation>
    <scope>NUCLEOTIDE SEQUENCE [LARGE SCALE GENOMIC DNA]</scope>
    <source>
        <strain evidence="3 4">DSM 15116</strain>
    </source>
</reference>
<dbReference type="Pfam" id="PF03448">
    <property type="entry name" value="MgtE_N"/>
    <property type="match status" value="1"/>
</dbReference>